<proteinExistence type="inferred from homology"/>
<reference evidence="4 5" key="2">
    <citation type="submission" date="2015-02" db="EMBL/GenBank/DDBJ databases">
        <title>The complete genome of Sphingomonas hengshuiensis sp. WHSC-8 isolated from soil of Hengshui Lake.</title>
        <authorList>
            <person name="Wei S."/>
            <person name="Guo J."/>
            <person name="Su C."/>
            <person name="Wu R."/>
            <person name="Zhang Z."/>
            <person name="Liang K."/>
            <person name="Li H."/>
            <person name="Wang T."/>
            <person name="Liu H."/>
            <person name="Zhang C."/>
            <person name="Li Z."/>
            <person name="Wang Q."/>
            <person name="Meng J."/>
        </authorList>
    </citation>
    <scope>NUCLEOTIDE SEQUENCE [LARGE SCALE GENOMIC DNA]</scope>
    <source>
        <strain evidence="4 5">WHSC-8</strain>
    </source>
</reference>
<dbReference type="SUPFAM" id="SSF51735">
    <property type="entry name" value="NAD(P)-binding Rossmann-fold domains"/>
    <property type="match status" value="1"/>
</dbReference>
<dbReference type="AlphaFoldDB" id="A0A7U4JAL0"/>
<dbReference type="InterPro" id="IPR036291">
    <property type="entry name" value="NAD(P)-bd_dom_sf"/>
</dbReference>
<dbReference type="OrthoDB" id="9810734at2"/>
<dbReference type="PANTHER" id="PTHR43086:SF3">
    <property type="entry name" value="NADP-DEPENDENT 3-HYDROXY ACID DEHYDROGENASE YDFG"/>
    <property type="match status" value="1"/>
</dbReference>
<evidence type="ECO:0000256" key="3">
    <source>
        <dbReference type="RuleBase" id="RU000363"/>
    </source>
</evidence>
<dbReference type="PRINTS" id="PR00080">
    <property type="entry name" value="SDRFAMILY"/>
</dbReference>
<evidence type="ECO:0000256" key="1">
    <source>
        <dbReference type="ARBA" id="ARBA00006484"/>
    </source>
</evidence>
<dbReference type="Pfam" id="PF00106">
    <property type="entry name" value="adh_short"/>
    <property type="match status" value="1"/>
</dbReference>
<dbReference type="Proteomes" id="UP000032300">
    <property type="component" value="Chromosome"/>
</dbReference>
<dbReference type="RefSeq" id="WP_044334102.1">
    <property type="nucleotide sequence ID" value="NZ_CP010836.1"/>
</dbReference>
<sequence>MTKGTALVTGASAGLGVLFAEALAADGHALILTARRGDRLGALAERLRAAHGVAVDTIALDLAAPGSADALMAEIAARGLAVNLLVNNAGFGLGGAFAAQDRSQLARMIALNCRSLTELCHAVLPGMIQMRRGAILNVASTAAFQPGPGMAVYYATKAFVLSLSEALHEEVRRDGVRVTALCPGPTATEFFNAAGVGGSSALSKLAGDPAKVVRDGLAALAANRAVKVSGAANAAMAFATRLTPRIVLRRVVAATQRAR</sequence>
<keyword evidence="5" id="KW-1185">Reference proteome</keyword>
<evidence type="ECO:0000313" key="5">
    <source>
        <dbReference type="Proteomes" id="UP000032300"/>
    </source>
</evidence>
<evidence type="ECO:0000256" key="2">
    <source>
        <dbReference type="ARBA" id="ARBA00023002"/>
    </source>
</evidence>
<gene>
    <name evidence="4" type="ORF">TS85_18165</name>
</gene>
<dbReference type="KEGG" id="sphi:TS85_18165"/>
<dbReference type="InterPro" id="IPR002347">
    <property type="entry name" value="SDR_fam"/>
</dbReference>
<accession>A0A7U4JAL0</accession>
<dbReference type="Gene3D" id="3.40.50.720">
    <property type="entry name" value="NAD(P)-binding Rossmann-like Domain"/>
    <property type="match status" value="1"/>
</dbReference>
<name>A0A7U4JAL0_9SPHN</name>
<dbReference type="PANTHER" id="PTHR43086">
    <property type="entry name" value="VERY-LONG-CHAIN 3-OXOOACYL-COA REDUCTASE"/>
    <property type="match status" value="1"/>
</dbReference>
<dbReference type="GO" id="GO:0016491">
    <property type="term" value="F:oxidoreductase activity"/>
    <property type="evidence" value="ECO:0007669"/>
    <property type="project" value="UniProtKB-KW"/>
</dbReference>
<comment type="similarity">
    <text evidence="1 3">Belongs to the short-chain dehydrogenases/reductases (SDR) family.</text>
</comment>
<organism evidence="4 5">
    <name type="scientific">Sphingomonas hengshuiensis</name>
    <dbReference type="NCBI Taxonomy" id="1609977"/>
    <lineage>
        <taxon>Bacteria</taxon>
        <taxon>Pseudomonadati</taxon>
        <taxon>Pseudomonadota</taxon>
        <taxon>Alphaproteobacteria</taxon>
        <taxon>Sphingomonadales</taxon>
        <taxon>Sphingomonadaceae</taxon>
        <taxon>Sphingomonas</taxon>
    </lineage>
</organism>
<dbReference type="PRINTS" id="PR00081">
    <property type="entry name" value="GDHRDH"/>
</dbReference>
<dbReference type="EMBL" id="CP010836">
    <property type="protein sequence ID" value="AJP73307.1"/>
    <property type="molecule type" value="Genomic_DNA"/>
</dbReference>
<keyword evidence="2" id="KW-0560">Oxidoreductase</keyword>
<dbReference type="PIRSF" id="PIRSF000126">
    <property type="entry name" value="11-beta-HSD1"/>
    <property type="match status" value="1"/>
</dbReference>
<evidence type="ECO:0000313" key="4">
    <source>
        <dbReference type="EMBL" id="AJP73307.1"/>
    </source>
</evidence>
<protein>
    <submittedName>
        <fullName evidence="4">Short-chain dehydrogenase</fullName>
    </submittedName>
</protein>
<reference evidence="4 5" key="1">
    <citation type="journal article" date="2015" name="Int. J. Syst. Evol. Microbiol.">
        <title>Sphingomonas hengshuiensis sp. nov., isolated from lake wetland.</title>
        <authorList>
            <person name="Wei S."/>
            <person name="Wang T."/>
            <person name="Liu H."/>
            <person name="Zhang C."/>
            <person name="Guo J."/>
            <person name="Wang Q."/>
            <person name="Liang K."/>
            <person name="Zhang Z."/>
        </authorList>
    </citation>
    <scope>NUCLEOTIDE SEQUENCE [LARGE SCALE GENOMIC DNA]</scope>
    <source>
        <strain evidence="4 5">WHSC-8</strain>
    </source>
</reference>